<proteinExistence type="predicted"/>
<name>A0A5K3G0Y7_MESCO</name>
<accession>A0A5K3G0Y7</accession>
<dbReference type="WBParaSite" id="MCU_012638-RA">
    <property type="protein sequence ID" value="MCU_012638-RA"/>
    <property type="gene ID" value="MCU_012638"/>
</dbReference>
<sequence length="117" mass="13345">MQGLHARIFIWLAAYLPRMPLKRRETQDWLRLAWLNMSAPLCVSTVKYPSRNRKKIGTTKQALLTNQKTEPRVRRHPSESTTLATPPIIYCISSMSFSGWLPSFPACHGIAERHGIG</sequence>
<protein>
    <submittedName>
        <fullName evidence="1">Secreted protein</fullName>
    </submittedName>
</protein>
<reference evidence="1" key="1">
    <citation type="submission" date="2019-11" db="UniProtKB">
        <authorList>
            <consortium name="WormBaseParasite"/>
        </authorList>
    </citation>
    <scope>IDENTIFICATION</scope>
</reference>
<evidence type="ECO:0000313" key="1">
    <source>
        <dbReference type="WBParaSite" id="MCU_012638-RA"/>
    </source>
</evidence>
<organism evidence="1">
    <name type="scientific">Mesocestoides corti</name>
    <name type="common">Flatworm</name>
    <dbReference type="NCBI Taxonomy" id="53468"/>
    <lineage>
        <taxon>Eukaryota</taxon>
        <taxon>Metazoa</taxon>
        <taxon>Spiralia</taxon>
        <taxon>Lophotrochozoa</taxon>
        <taxon>Platyhelminthes</taxon>
        <taxon>Cestoda</taxon>
        <taxon>Eucestoda</taxon>
        <taxon>Cyclophyllidea</taxon>
        <taxon>Mesocestoididae</taxon>
        <taxon>Mesocestoides</taxon>
    </lineage>
</organism>
<dbReference type="AlphaFoldDB" id="A0A5K3G0Y7"/>